<dbReference type="Gene3D" id="3.40.30.10">
    <property type="entry name" value="Glutaredoxin"/>
    <property type="match status" value="1"/>
</dbReference>
<evidence type="ECO:0000313" key="3">
    <source>
        <dbReference type="Proteomes" id="UP001526430"/>
    </source>
</evidence>
<dbReference type="PANTHER" id="PTHR44051:SF8">
    <property type="entry name" value="GLUTATHIONE S-TRANSFERASE GSTA"/>
    <property type="match status" value="1"/>
</dbReference>
<dbReference type="InterPro" id="IPR004045">
    <property type="entry name" value="Glutathione_S-Trfase_N"/>
</dbReference>
<dbReference type="Pfam" id="PF13410">
    <property type="entry name" value="GST_C_2"/>
    <property type="match status" value="1"/>
</dbReference>
<organism evidence="2 3">
    <name type="scientific">Sabulicella glaciei</name>
    <dbReference type="NCBI Taxonomy" id="2984948"/>
    <lineage>
        <taxon>Bacteria</taxon>
        <taxon>Pseudomonadati</taxon>
        <taxon>Pseudomonadota</taxon>
        <taxon>Alphaproteobacteria</taxon>
        <taxon>Acetobacterales</taxon>
        <taxon>Acetobacteraceae</taxon>
        <taxon>Sabulicella</taxon>
    </lineage>
</organism>
<comment type="caution">
    <text evidence="2">The sequence shown here is derived from an EMBL/GenBank/DDBJ whole genome shotgun (WGS) entry which is preliminary data.</text>
</comment>
<dbReference type="PROSITE" id="PS50404">
    <property type="entry name" value="GST_NTER"/>
    <property type="match status" value="1"/>
</dbReference>
<accession>A0ABT3NYR8</accession>
<dbReference type="InterPro" id="IPR036249">
    <property type="entry name" value="Thioredoxin-like_sf"/>
</dbReference>
<dbReference type="SFLD" id="SFLDS00019">
    <property type="entry name" value="Glutathione_Transferase_(cytos"/>
    <property type="match status" value="1"/>
</dbReference>
<evidence type="ECO:0000259" key="1">
    <source>
        <dbReference type="PROSITE" id="PS50404"/>
    </source>
</evidence>
<feature type="domain" description="GST N-terminal" evidence="1">
    <location>
        <begin position="1"/>
        <end position="78"/>
    </location>
</feature>
<dbReference type="Proteomes" id="UP001526430">
    <property type="component" value="Unassembled WGS sequence"/>
</dbReference>
<dbReference type="SUPFAM" id="SSF52833">
    <property type="entry name" value="Thioredoxin-like"/>
    <property type="match status" value="1"/>
</dbReference>
<sequence length="202" mass="22328">MKLVGRMLSPFVRRVAVTLNLYGMEWESLPLSVVTEWDKIREVNPLGRVPALILDGGEMLVDSSAILDHLDEVAGEAALRPRSGAARREVLRATAFALGATERTVAAFYESARRPEEFRWQQGIANQVATALAALRTLDERLAGSDFLALGRLTQADVTTAVLVDFIETTMPKMAGDVPSRVRALRDRLQDDERFASTRFQG</sequence>
<name>A0ABT3NYR8_9PROT</name>
<dbReference type="InterPro" id="IPR036282">
    <property type="entry name" value="Glutathione-S-Trfase_C_sf"/>
</dbReference>
<dbReference type="SUPFAM" id="SSF47616">
    <property type="entry name" value="GST C-terminal domain-like"/>
    <property type="match status" value="1"/>
</dbReference>
<dbReference type="Pfam" id="PF13417">
    <property type="entry name" value="GST_N_3"/>
    <property type="match status" value="1"/>
</dbReference>
<dbReference type="RefSeq" id="WP_301591473.1">
    <property type="nucleotide sequence ID" value="NZ_JAPFQI010000015.1"/>
</dbReference>
<dbReference type="EMBL" id="JAPFQI010000015">
    <property type="protein sequence ID" value="MCW8087296.1"/>
    <property type="molecule type" value="Genomic_DNA"/>
</dbReference>
<evidence type="ECO:0000313" key="2">
    <source>
        <dbReference type="EMBL" id="MCW8087296.1"/>
    </source>
</evidence>
<dbReference type="Gene3D" id="1.20.1050.10">
    <property type="match status" value="1"/>
</dbReference>
<dbReference type="PANTHER" id="PTHR44051">
    <property type="entry name" value="GLUTATHIONE S-TRANSFERASE-RELATED"/>
    <property type="match status" value="1"/>
</dbReference>
<proteinExistence type="predicted"/>
<dbReference type="InterPro" id="IPR040079">
    <property type="entry name" value="Glutathione_S-Trfase"/>
</dbReference>
<keyword evidence="3" id="KW-1185">Reference proteome</keyword>
<gene>
    <name evidence="2" type="ORF">OF850_16805</name>
</gene>
<protein>
    <submittedName>
        <fullName evidence="2">Glutathione S-transferase family protein</fullName>
    </submittedName>
</protein>
<reference evidence="2 3" key="1">
    <citation type="submission" date="2022-10" db="EMBL/GenBank/DDBJ databases">
        <title>Roseococcus glaciei nov., sp. nov., isolated from glacier.</title>
        <authorList>
            <person name="Liu Q."/>
            <person name="Xin Y.-H."/>
        </authorList>
    </citation>
    <scope>NUCLEOTIDE SEQUENCE [LARGE SCALE GENOMIC DNA]</scope>
    <source>
        <strain evidence="2 3">MDT2-1-1</strain>
    </source>
</reference>